<dbReference type="SUPFAM" id="SSF46785">
    <property type="entry name" value="Winged helix' DNA-binding domain"/>
    <property type="match status" value="1"/>
</dbReference>
<protein>
    <submittedName>
        <fullName evidence="1">Uncharacterized protein</fullName>
    </submittedName>
</protein>
<dbReference type="OrthoDB" id="7172154at2"/>
<gene>
    <name evidence="1" type="ORF">GCM10011499_22230</name>
</gene>
<dbReference type="AlphaFoldDB" id="A0A916RDL6"/>
<sequence length="119" mass="13430">MTLKTDENHKPNNRDIDRLIEVIDLFREQRPMLPMQTAAIFLLIARYPGIRLNELMKITGLSQASVSRNVSALSKLDRQGAPGMNLVLRRMDTKDPRVQRLKLTKKGTEFLASATLVGA</sequence>
<proteinExistence type="predicted"/>
<evidence type="ECO:0000313" key="2">
    <source>
        <dbReference type="Proteomes" id="UP000596977"/>
    </source>
</evidence>
<comment type="caution">
    <text evidence="1">The sequence shown here is derived from an EMBL/GenBank/DDBJ whole genome shotgun (WGS) entry which is preliminary data.</text>
</comment>
<accession>A0A916RDL6</accession>
<evidence type="ECO:0000313" key="1">
    <source>
        <dbReference type="EMBL" id="GGA51723.1"/>
    </source>
</evidence>
<dbReference type="InterPro" id="IPR036390">
    <property type="entry name" value="WH_DNA-bd_sf"/>
</dbReference>
<dbReference type="EMBL" id="BMKB01000003">
    <property type="protein sequence ID" value="GGA51723.1"/>
    <property type="molecule type" value="Genomic_DNA"/>
</dbReference>
<reference evidence="1 2" key="1">
    <citation type="journal article" date="2014" name="Int. J. Syst. Evol. Microbiol.">
        <title>Complete genome sequence of Corynebacterium casei LMG S-19264T (=DSM 44701T), isolated from a smear-ripened cheese.</title>
        <authorList>
            <consortium name="US DOE Joint Genome Institute (JGI-PGF)"/>
            <person name="Walter F."/>
            <person name="Albersmeier A."/>
            <person name="Kalinowski J."/>
            <person name="Ruckert C."/>
        </authorList>
    </citation>
    <scope>NUCLEOTIDE SEQUENCE [LARGE SCALE GENOMIC DNA]</scope>
    <source>
        <strain evidence="1 2">CGMCC 1.15896</strain>
    </source>
</reference>
<name>A0A916RDL6_9HYPH</name>
<dbReference type="InterPro" id="IPR036388">
    <property type="entry name" value="WH-like_DNA-bd_sf"/>
</dbReference>
<dbReference type="RefSeq" id="WP_127071155.1">
    <property type="nucleotide sequence ID" value="NZ_BMKB01000003.1"/>
</dbReference>
<dbReference type="Gene3D" id="1.10.10.10">
    <property type="entry name" value="Winged helix-like DNA-binding domain superfamily/Winged helix DNA-binding domain"/>
    <property type="match status" value="1"/>
</dbReference>
<organism evidence="1 2">
    <name type="scientific">Pelagibacterium lentulum</name>
    <dbReference type="NCBI Taxonomy" id="2029865"/>
    <lineage>
        <taxon>Bacteria</taxon>
        <taxon>Pseudomonadati</taxon>
        <taxon>Pseudomonadota</taxon>
        <taxon>Alphaproteobacteria</taxon>
        <taxon>Hyphomicrobiales</taxon>
        <taxon>Devosiaceae</taxon>
        <taxon>Pelagibacterium</taxon>
    </lineage>
</organism>
<keyword evidence="2" id="KW-1185">Reference proteome</keyword>
<dbReference type="Proteomes" id="UP000596977">
    <property type="component" value="Unassembled WGS sequence"/>
</dbReference>